<keyword evidence="2" id="KW-1185">Reference proteome</keyword>
<organism evidence="1 2">
    <name type="scientific">Geomonas terrae</name>
    <dbReference type="NCBI Taxonomy" id="2562681"/>
    <lineage>
        <taxon>Bacteria</taxon>
        <taxon>Pseudomonadati</taxon>
        <taxon>Thermodesulfobacteriota</taxon>
        <taxon>Desulfuromonadia</taxon>
        <taxon>Geobacterales</taxon>
        <taxon>Geobacteraceae</taxon>
        <taxon>Geomonas</taxon>
    </lineage>
</organism>
<dbReference type="AlphaFoldDB" id="A0A4S1CCY8"/>
<dbReference type="PANTHER" id="PTHR34071">
    <property type="entry name" value="5-NITROIMIDAZOLE ANTIBIOTICS RESISTANCE PROTEIN, NIMA-FAMILY-RELATED PROTEIN-RELATED"/>
    <property type="match status" value="1"/>
</dbReference>
<protein>
    <submittedName>
        <fullName evidence="1">Pyridoxamine 5'-phosphate oxidase family protein</fullName>
    </submittedName>
</protein>
<dbReference type="InterPro" id="IPR024747">
    <property type="entry name" value="Pyridox_Oxase-rel"/>
</dbReference>
<dbReference type="InterPro" id="IPR012349">
    <property type="entry name" value="Split_barrel_FMN-bd"/>
</dbReference>
<dbReference type="Pfam" id="PF12900">
    <property type="entry name" value="Pyridox_ox_2"/>
    <property type="match status" value="1"/>
</dbReference>
<gene>
    <name evidence="1" type="ORF">E4633_13155</name>
</gene>
<dbReference type="SUPFAM" id="SSF50475">
    <property type="entry name" value="FMN-binding split barrel"/>
    <property type="match status" value="1"/>
</dbReference>
<dbReference type="PANTHER" id="PTHR34071:SF2">
    <property type="entry name" value="FLAVIN-NUCLEOTIDE-BINDING PROTEIN"/>
    <property type="match status" value="1"/>
</dbReference>
<proteinExistence type="predicted"/>
<dbReference type="Gene3D" id="2.30.110.10">
    <property type="entry name" value="Electron Transport, Fmn-binding Protein, Chain A"/>
    <property type="match status" value="1"/>
</dbReference>
<dbReference type="RefSeq" id="WP_135870739.1">
    <property type="nucleotide sequence ID" value="NZ_SRSC01000003.1"/>
</dbReference>
<sequence>MDDMLRRKDRQLSAQAANELLAQGKICHLALAAHDEPYLVTMNYGYQDTTLYFHCAGAGKKLELLRQNSRVCFTVIADTKLVASEKACDFTMKYRSVVGYGTARLVEGHEEKSRALDVIMAQYAPGEFEYTQPCLAATTVFVVDIESMTAKSNY</sequence>
<evidence type="ECO:0000313" key="2">
    <source>
        <dbReference type="Proteomes" id="UP000306416"/>
    </source>
</evidence>
<dbReference type="EMBL" id="SRSC01000003">
    <property type="protein sequence ID" value="TGU71284.1"/>
    <property type="molecule type" value="Genomic_DNA"/>
</dbReference>
<comment type="caution">
    <text evidence="1">The sequence shown here is derived from an EMBL/GenBank/DDBJ whole genome shotgun (WGS) entry which is preliminary data.</text>
</comment>
<accession>A0A4S1CCY8</accession>
<dbReference type="Proteomes" id="UP000306416">
    <property type="component" value="Unassembled WGS sequence"/>
</dbReference>
<name>A0A4S1CCY8_9BACT</name>
<evidence type="ECO:0000313" key="1">
    <source>
        <dbReference type="EMBL" id="TGU71284.1"/>
    </source>
</evidence>
<reference evidence="1 2" key="1">
    <citation type="submission" date="2019-04" db="EMBL/GenBank/DDBJ databases">
        <title>Geobacter oryzae sp. nov., ferric-reducing bacteria isolated from paddy soil.</title>
        <authorList>
            <person name="Xu Z."/>
            <person name="Masuda Y."/>
            <person name="Itoh H."/>
            <person name="Senoo K."/>
        </authorList>
    </citation>
    <scope>NUCLEOTIDE SEQUENCE [LARGE SCALE GENOMIC DNA]</scope>
    <source>
        <strain evidence="1 2">Red111</strain>
    </source>
</reference>